<dbReference type="AlphaFoldDB" id="X1JKB7"/>
<accession>X1JKB7</accession>
<evidence type="ECO:0000313" key="1">
    <source>
        <dbReference type="EMBL" id="GAH70193.1"/>
    </source>
</evidence>
<gene>
    <name evidence="1" type="ORF">S03H2_49157</name>
</gene>
<dbReference type="EMBL" id="BARU01031045">
    <property type="protein sequence ID" value="GAH70193.1"/>
    <property type="molecule type" value="Genomic_DNA"/>
</dbReference>
<organism evidence="1">
    <name type="scientific">marine sediment metagenome</name>
    <dbReference type="NCBI Taxonomy" id="412755"/>
    <lineage>
        <taxon>unclassified sequences</taxon>
        <taxon>metagenomes</taxon>
        <taxon>ecological metagenomes</taxon>
    </lineage>
</organism>
<protein>
    <submittedName>
        <fullName evidence="1">Uncharacterized protein</fullName>
    </submittedName>
</protein>
<feature type="non-terminal residue" evidence="1">
    <location>
        <position position="169"/>
    </location>
</feature>
<proteinExistence type="predicted"/>
<reference evidence="1" key="1">
    <citation type="journal article" date="2014" name="Front. Microbiol.">
        <title>High frequency of phylogenetically diverse reductive dehalogenase-homologous genes in deep subseafloor sedimentary metagenomes.</title>
        <authorList>
            <person name="Kawai M."/>
            <person name="Futagami T."/>
            <person name="Toyoda A."/>
            <person name="Takaki Y."/>
            <person name="Nishi S."/>
            <person name="Hori S."/>
            <person name="Arai W."/>
            <person name="Tsubouchi T."/>
            <person name="Morono Y."/>
            <person name="Uchiyama I."/>
            <person name="Ito T."/>
            <person name="Fujiyama A."/>
            <person name="Inagaki F."/>
            <person name="Takami H."/>
        </authorList>
    </citation>
    <scope>NUCLEOTIDE SEQUENCE</scope>
    <source>
        <strain evidence="1">Expedition CK06-06</strain>
    </source>
</reference>
<sequence>MPKGITATAINLANADFSFEKNKITLIWLKLPDESRVKVVYSIHANKHLKGEFPIGGKFSFIEVENREEIELTKHTIKILPSLEVDEALMVDVNDFTEDEPLESTTESLAIGCYRQKPFLTQSGDGWIVNLLISRGKTEKLARLEEVIPVGFIAENIQDANAIFSYKSG</sequence>
<name>X1JKB7_9ZZZZ</name>
<comment type="caution">
    <text evidence="1">The sequence shown here is derived from an EMBL/GenBank/DDBJ whole genome shotgun (WGS) entry which is preliminary data.</text>
</comment>